<name>A0A840DUR5_9BACL</name>
<comment type="caution">
    <text evidence="1">The sequence shown here is derived from an EMBL/GenBank/DDBJ whole genome shotgun (WGS) entry which is preliminary data.</text>
</comment>
<reference evidence="1 2" key="1">
    <citation type="submission" date="2020-08" db="EMBL/GenBank/DDBJ databases">
        <title>Genomic Encyclopedia of Type Strains, Phase IV (KMG-IV): sequencing the most valuable type-strain genomes for metagenomic binning, comparative biology and taxonomic classification.</title>
        <authorList>
            <person name="Goeker M."/>
        </authorList>
    </citation>
    <scope>NUCLEOTIDE SEQUENCE [LARGE SCALE GENOMIC DNA]</scope>
    <source>
        <strain evidence="1 2">DSM 17075</strain>
    </source>
</reference>
<sequence>MFIFDFSSVTNDLVEMCREKSKQSWKRGELRRFTYWIERGARYAAVQLEYEKESGKGESTKTF</sequence>
<evidence type="ECO:0000313" key="2">
    <source>
        <dbReference type="Proteomes" id="UP000559598"/>
    </source>
</evidence>
<dbReference type="Proteomes" id="UP000559598">
    <property type="component" value="Unassembled WGS sequence"/>
</dbReference>
<proteinExistence type="predicted"/>
<protein>
    <submittedName>
        <fullName evidence="1">Uncharacterized protein</fullName>
    </submittedName>
</protein>
<accession>A0A840DUR5</accession>
<gene>
    <name evidence="1" type="ORF">GGR02_001852</name>
</gene>
<organism evidence="1 2">
    <name type="scientific">Anoxybacteroides voinovskiense</name>
    <dbReference type="NCBI Taxonomy" id="230470"/>
    <lineage>
        <taxon>Bacteria</taxon>
        <taxon>Bacillati</taxon>
        <taxon>Bacillota</taxon>
        <taxon>Bacilli</taxon>
        <taxon>Bacillales</taxon>
        <taxon>Anoxybacillaceae</taxon>
        <taxon>Anoxybacteroides</taxon>
    </lineage>
</organism>
<keyword evidence="2" id="KW-1185">Reference proteome</keyword>
<evidence type="ECO:0000313" key="1">
    <source>
        <dbReference type="EMBL" id="MBB4074087.1"/>
    </source>
</evidence>
<dbReference type="AlphaFoldDB" id="A0A840DUR5"/>
<dbReference type="EMBL" id="JACIDE010000010">
    <property type="protein sequence ID" value="MBB4074087.1"/>
    <property type="molecule type" value="Genomic_DNA"/>
</dbReference>